<dbReference type="PROSITE" id="PS51257">
    <property type="entry name" value="PROKAR_LIPOPROTEIN"/>
    <property type="match status" value="1"/>
</dbReference>
<name>A0ABV1FPM0_9BACT</name>
<accession>A0ABV1FPM0</accession>
<protein>
    <recommendedName>
        <fullName evidence="4">Lipoprotein</fullName>
    </recommendedName>
</protein>
<evidence type="ECO:0008006" key="4">
    <source>
        <dbReference type="Google" id="ProtNLM"/>
    </source>
</evidence>
<feature type="chain" id="PRO_5047339823" description="Lipoprotein" evidence="1">
    <location>
        <begin position="21"/>
        <end position="281"/>
    </location>
</feature>
<gene>
    <name evidence="2" type="ORF">AAAT34_04755</name>
</gene>
<evidence type="ECO:0000313" key="3">
    <source>
        <dbReference type="Proteomes" id="UP001487296"/>
    </source>
</evidence>
<keyword evidence="1" id="KW-0732">Signal</keyword>
<proteinExistence type="predicted"/>
<organism evidence="2 3">
    <name type="scientific">Hallella faecis</name>
    <dbReference type="NCBI Taxonomy" id="2841596"/>
    <lineage>
        <taxon>Bacteria</taxon>
        <taxon>Pseudomonadati</taxon>
        <taxon>Bacteroidota</taxon>
        <taxon>Bacteroidia</taxon>
        <taxon>Bacteroidales</taxon>
        <taxon>Prevotellaceae</taxon>
        <taxon>Hallella</taxon>
    </lineage>
</organism>
<dbReference type="Proteomes" id="UP001487296">
    <property type="component" value="Unassembled WGS sequence"/>
</dbReference>
<comment type="caution">
    <text evidence="2">The sequence shown here is derived from an EMBL/GenBank/DDBJ whole genome shotgun (WGS) entry which is preliminary data.</text>
</comment>
<keyword evidence="3" id="KW-1185">Reference proteome</keyword>
<reference evidence="2 3" key="1">
    <citation type="submission" date="2024-04" db="EMBL/GenBank/DDBJ databases">
        <title>Human intestinal bacterial collection.</title>
        <authorList>
            <person name="Pauvert C."/>
            <person name="Hitch T.C.A."/>
            <person name="Clavel T."/>
        </authorList>
    </citation>
    <scope>NUCLEOTIDE SEQUENCE [LARGE SCALE GENOMIC DNA]</scope>
    <source>
        <strain evidence="2 3">CLA-AA-H145</strain>
    </source>
</reference>
<evidence type="ECO:0000256" key="1">
    <source>
        <dbReference type="SAM" id="SignalP"/>
    </source>
</evidence>
<dbReference type="EMBL" id="JBBNFP010000011">
    <property type="protein sequence ID" value="MEQ2486365.1"/>
    <property type="molecule type" value="Genomic_DNA"/>
</dbReference>
<evidence type="ECO:0000313" key="2">
    <source>
        <dbReference type="EMBL" id="MEQ2486365.1"/>
    </source>
</evidence>
<sequence length="281" mass="31886">MNVKILFVSLLAALALTACHEEKKPVEKVQQLPSYDQPLKGDSTIYGLACEGCSDTVVVLLPNDGSDPVTYNILKASRQHRVLGRIKTGDWIGVVLNKTNKHEADIVIDLDQLKGVWCYIVMPQLRGHETMTKQEQAQAMRQMSDSLKNMYFIPREYGFWLKRQWEATSVGYVQESSTLAEESPVVYPPLGWFIAWHIWNGKFVMISGKPKYSGKDNTVVGYESVSYDTCSIDYLDDDSLVLTDREASRSYYRKNDINDVNRRAKAIAAMRSQKALEQTTE</sequence>
<feature type="signal peptide" evidence="1">
    <location>
        <begin position="1"/>
        <end position="20"/>
    </location>
</feature>
<dbReference type="RefSeq" id="WP_215759391.1">
    <property type="nucleotide sequence ID" value="NZ_JAHKBE010000011.1"/>
</dbReference>